<feature type="region of interest" description="Disordered" evidence="4">
    <location>
        <begin position="1"/>
        <end position="41"/>
    </location>
</feature>
<dbReference type="OrthoDB" id="4085843at2759"/>
<dbReference type="AlphaFoldDB" id="A0A9W4TXM0"/>
<dbReference type="Gene3D" id="1.10.472.80">
    <property type="entry name" value="Ypt/Rab-GAP domain of gyp1p, domain 3"/>
    <property type="match status" value="1"/>
</dbReference>
<name>A0A9W4TXM0_9ASCO</name>
<evidence type="ECO:0000256" key="2">
    <source>
        <dbReference type="ARBA" id="ARBA00019144"/>
    </source>
</evidence>
<evidence type="ECO:0000256" key="3">
    <source>
        <dbReference type="SAM" id="Coils"/>
    </source>
</evidence>
<dbReference type="SUPFAM" id="SSF47923">
    <property type="entry name" value="Ypt/Rab-GAP domain of gyp1p"/>
    <property type="match status" value="1"/>
</dbReference>
<organism evidence="6 7">
    <name type="scientific">Candida verbasci</name>
    <dbReference type="NCBI Taxonomy" id="1227364"/>
    <lineage>
        <taxon>Eukaryota</taxon>
        <taxon>Fungi</taxon>
        <taxon>Dikarya</taxon>
        <taxon>Ascomycota</taxon>
        <taxon>Saccharomycotina</taxon>
        <taxon>Pichiomycetes</taxon>
        <taxon>Debaryomycetaceae</taxon>
        <taxon>Candida/Lodderomyces clade</taxon>
        <taxon>Candida</taxon>
    </lineage>
</organism>
<feature type="compositionally biased region" description="Low complexity" evidence="4">
    <location>
        <begin position="1"/>
        <end position="15"/>
    </location>
</feature>
<dbReference type="Pfam" id="PF23436">
    <property type="entry name" value="RabGap-TBC_2"/>
    <property type="match status" value="1"/>
</dbReference>
<feature type="coiled-coil region" evidence="3">
    <location>
        <begin position="380"/>
        <end position="500"/>
    </location>
</feature>
<evidence type="ECO:0000259" key="5">
    <source>
        <dbReference type="Pfam" id="PF23436"/>
    </source>
</evidence>
<dbReference type="InterPro" id="IPR000195">
    <property type="entry name" value="Rab-GAP-TBC_dom"/>
</dbReference>
<comment type="caution">
    <text evidence="6">The sequence shown here is derived from an EMBL/GenBank/DDBJ whole genome shotgun (WGS) entry which is preliminary data.</text>
</comment>
<dbReference type="InterPro" id="IPR035969">
    <property type="entry name" value="Rab-GAP_TBC_sf"/>
</dbReference>
<comment type="similarity">
    <text evidence="1">Belongs to the OCA5 family.</text>
</comment>
<dbReference type="EMBL" id="CANTUO010000003">
    <property type="protein sequence ID" value="CAI5758465.1"/>
    <property type="molecule type" value="Genomic_DNA"/>
</dbReference>
<evidence type="ECO:0000256" key="1">
    <source>
        <dbReference type="ARBA" id="ARBA00005521"/>
    </source>
</evidence>
<evidence type="ECO:0000256" key="4">
    <source>
        <dbReference type="SAM" id="MobiDB-lite"/>
    </source>
</evidence>
<feature type="compositionally biased region" description="Low complexity" evidence="4">
    <location>
        <begin position="26"/>
        <end position="38"/>
    </location>
</feature>
<dbReference type="Proteomes" id="UP001152885">
    <property type="component" value="Unassembled WGS sequence"/>
</dbReference>
<feature type="domain" description="Rab-GAP TBC" evidence="5">
    <location>
        <begin position="252"/>
        <end position="351"/>
    </location>
</feature>
<gene>
    <name evidence="6" type="ORF">CANVERA_P2977</name>
</gene>
<sequence length="500" mass="58971">MSAEINSISNSVEESPPALPPRRKSNSNNSKENHSMNSTKNIKIDLDDKVSQILAIRQYELCNLPQLNEISDLFSITNVDEQKLKQDLKQYKLNESSFDNETFWIKYLDDLKNDWLRKKEIDEFESEIIKGIPDNLRYLVYIKSLQIRYKLSNKSSFETLTNESKFYRQDLDAIQNLSPRAKSVLAVYRYFKNKNLNSKEMDIQTYNEDSTLNSLITGFCDLLSNVSELAEEDLFYFLLKIEKMYEHLNKDELHYKINRSLEVEDTKLFEHITSQGVNLFHSYNSIIINLFNNNYFDRVEIFKIFDFIILEGFDFVIKIILYLFKMNKEKLANVSGDELMEYMRSKDFLNNEFDFQQIVQQEFQLIKFENEFYLISANSLNNNNNELMKLKEINQDLKLKIEDLNNKINNLQITHDEISVQSKDYTENLDKAKAENAELQSLKKELDLKYEQLTMKENLNNTIKANKEFSERNSELEQQINGANNSIKELKSKLAKKKSV</sequence>
<protein>
    <recommendedName>
        <fullName evidence="2">Oxidant-induced cell-cycle arrest protein 5</fullName>
    </recommendedName>
</protein>
<accession>A0A9W4TXM0</accession>
<keyword evidence="7" id="KW-1185">Reference proteome</keyword>
<keyword evidence="3" id="KW-0175">Coiled coil</keyword>
<evidence type="ECO:0000313" key="6">
    <source>
        <dbReference type="EMBL" id="CAI5758465.1"/>
    </source>
</evidence>
<proteinExistence type="inferred from homology"/>
<reference evidence="6" key="1">
    <citation type="submission" date="2022-12" db="EMBL/GenBank/DDBJ databases">
        <authorList>
            <person name="Brejova B."/>
        </authorList>
    </citation>
    <scope>NUCLEOTIDE SEQUENCE</scope>
</reference>
<evidence type="ECO:0000313" key="7">
    <source>
        <dbReference type="Proteomes" id="UP001152885"/>
    </source>
</evidence>